<dbReference type="GO" id="GO:0006631">
    <property type="term" value="P:fatty acid metabolic process"/>
    <property type="evidence" value="ECO:0007669"/>
    <property type="project" value="TreeGrafter"/>
</dbReference>
<accession>A0A1K0GE16</accession>
<dbReference type="Pfam" id="PF00887">
    <property type="entry name" value="ACBP"/>
    <property type="match status" value="1"/>
</dbReference>
<dbReference type="GO" id="GO:0000062">
    <property type="term" value="F:fatty-acyl-CoA binding"/>
    <property type="evidence" value="ECO:0007669"/>
    <property type="project" value="InterPro"/>
</dbReference>
<feature type="compositionally biased region" description="Pro residues" evidence="2">
    <location>
        <begin position="340"/>
        <end position="350"/>
    </location>
</feature>
<name>A0A1K0GE16_9BASI</name>
<dbReference type="PRINTS" id="PR00689">
    <property type="entry name" value="ACOABINDINGP"/>
</dbReference>
<evidence type="ECO:0000313" key="7">
    <source>
        <dbReference type="Proteomes" id="UP000179920"/>
    </source>
</evidence>
<keyword evidence="3" id="KW-0812">Transmembrane</keyword>
<evidence type="ECO:0000313" key="6">
    <source>
        <dbReference type="EMBL" id="SYW82504.1"/>
    </source>
</evidence>
<dbReference type="InterPro" id="IPR035984">
    <property type="entry name" value="Acyl-CoA-binding_sf"/>
</dbReference>
<evidence type="ECO:0000313" key="5">
    <source>
        <dbReference type="EMBL" id="SAM86326.1"/>
    </source>
</evidence>
<proteinExistence type="predicted"/>
<evidence type="ECO:0000313" key="8">
    <source>
        <dbReference type="Proteomes" id="UP000658997"/>
    </source>
</evidence>
<evidence type="ECO:0000256" key="2">
    <source>
        <dbReference type="SAM" id="MobiDB-lite"/>
    </source>
</evidence>
<protein>
    <recommendedName>
        <fullName evidence="4">ACB domain-containing protein</fullName>
    </recommendedName>
</protein>
<feature type="transmembrane region" description="Helical" evidence="3">
    <location>
        <begin position="478"/>
        <end position="496"/>
    </location>
</feature>
<keyword evidence="1" id="KW-0446">Lipid-binding</keyword>
<dbReference type="Proteomes" id="UP000179920">
    <property type="component" value="Chromosome XXII"/>
</dbReference>
<dbReference type="PANTHER" id="PTHR23310:SF133">
    <property type="entry name" value="COA BINDING PROTEIN, PUTATIVE (AFU_ORTHOLOGUE AFUA_1G12300)-RELATED"/>
    <property type="match status" value="1"/>
</dbReference>
<evidence type="ECO:0000259" key="4">
    <source>
        <dbReference type="PROSITE" id="PS51228"/>
    </source>
</evidence>
<sequence>MSSADVIDALFVKTVDMVQSLPKSGPIQTSYEEKLALYSLYKQATEGDVQSKRPGMLDMLGRAKWDAWSKVSGMPPRDAKQMYVESMLRILRRFSDRPQAAALIEELENFSGQVAQRLMDGSLAQVDSDEQSITDTQSDDQQRLDPTSLHHPPSGPSRAAQPHLPQHLAPTAPSITAPSITATSTAATRGAGRPSAVSPGRTPMASESEEETSEDDRLGSQPGPFRGASRHPAPHRPPSVQSYRPQPRAGSISATEGYNRRPPSRSQVSAPAQYESSQGLRPRGPPSLQGGYSRPQYTPQSTAASVAGSNYPRQGEPGDYQRSTYAASSVGGRSVGRRTGPPPIYPPRPPSNAGTARPQPRPEMEMALQSIQASLAALHERLNRVEGRSSGASSDVPRRAGSGQSSSARLYTAIINVVEDIKQLIGLNVVARGARSEALAPSFLAQGGAWDNGSKTAYQLFTSPVRILVALVNLSARLALDLISLVLVSSFFLFALKRITGRGDALLMIRLLKRLQQAILRRSPRAKQFVAQATA</sequence>
<keyword evidence="8" id="KW-1185">Reference proteome</keyword>
<keyword evidence="3" id="KW-1133">Transmembrane helix</keyword>
<gene>
    <name evidence="6" type="ORF">UBRO2_04626</name>
    <name evidence="5" type="ORF">UBRO_08788</name>
</gene>
<dbReference type="InterPro" id="IPR022408">
    <property type="entry name" value="Acyl-CoA-binding_prot_CS"/>
</dbReference>
<organism evidence="5 7">
    <name type="scientific">Ustilago bromivora</name>
    <dbReference type="NCBI Taxonomy" id="307758"/>
    <lineage>
        <taxon>Eukaryota</taxon>
        <taxon>Fungi</taxon>
        <taxon>Dikarya</taxon>
        <taxon>Basidiomycota</taxon>
        <taxon>Ustilaginomycotina</taxon>
        <taxon>Ustilaginomycetes</taxon>
        <taxon>Ustilaginales</taxon>
        <taxon>Ustilaginaceae</taxon>
        <taxon>Ustilago</taxon>
    </lineage>
</organism>
<dbReference type="PANTHER" id="PTHR23310">
    <property type="entry name" value="ACYL-COA-BINDING PROTEIN, ACBP"/>
    <property type="match status" value="1"/>
</dbReference>
<dbReference type="OrthoDB" id="346910at2759"/>
<dbReference type="InterPro" id="IPR014352">
    <property type="entry name" value="FERM/acyl-CoA-bd_prot_sf"/>
</dbReference>
<feature type="compositionally biased region" description="Polar residues" evidence="2">
    <location>
        <begin position="264"/>
        <end position="279"/>
    </location>
</feature>
<dbReference type="EMBL" id="LT558138">
    <property type="protein sequence ID" value="SAM86326.1"/>
    <property type="molecule type" value="Genomic_DNA"/>
</dbReference>
<dbReference type="PROSITE" id="PS00880">
    <property type="entry name" value="ACB_1"/>
    <property type="match status" value="1"/>
</dbReference>
<dbReference type="PROSITE" id="PS51228">
    <property type="entry name" value="ACB_2"/>
    <property type="match status" value="1"/>
</dbReference>
<feature type="compositionally biased region" description="Low complexity" evidence="2">
    <location>
        <begin position="169"/>
        <end position="188"/>
    </location>
</feature>
<keyword evidence="3" id="KW-0472">Membrane</keyword>
<feature type="region of interest" description="Disordered" evidence="2">
    <location>
        <begin position="125"/>
        <end position="360"/>
    </location>
</feature>
<evidence type="ECO:0000256" key="3">
    <source>
        <dbReference type="SAM" id="Phobius"/>
    </source>
</evidence>
<dbReference type="SUPFAM" id="SSF47027">
    <property type="entry name" value="Acyl-CoA binding protein"/>
    <property type="match status" value="1"/>
</dbReference>
<reference evidence="5" key="1">
    <citation type="submission" date="2016-04" db="EMBL/GenBank/DDBJ databases">
        <authorList>
            <person name="Evans L.H."/>
            <person name="Alamgir A."/>
            <person name="Owens N."/>
            <person name="Weber N.D."/>
            <person name="Virtaneva K."/>
            <person name="Barbian K."/>
            <person name="Babar A."/>
            <person name="Rosenke K."/>
        </authorList>
    </citation>
    <scope>NUCLEOTIDE SEQUENCE</scope>
    <source>
        <strain evidence="5">UB2112</strain>
    </source>
</reference>
<evidence type="ECO:0000256" key="1">
    <source>
        <dbReference type="ARBA" id="ARBA00023121"/>
    </source>
</evidence>
<feature type="compositionally biased region" description="Polar residues" evidence="2">
    <location>
        <begin position="295"/>
        <end position="312"/>
    </location>
</feature>
<dbReference type="EMBL" id="ULHB01000113">
    <property type="protein sequence ID" value="SYW82504.1"/>
    <property type="molecule type" value="Genomic_DNA"/>
</dbReference>
<dbReference type="Proteomes" id="UP000658997">
    <property type="component" value="Unassembled WGS sequence"/>
</dbReference>
<dbReference type="AlphaFoldDB" id="A0A1K0GE16"/>
<dbReference type="InterPro" id="IPR000582">
    <property type="entry name" value="Acyl-CoA-binding_protein"/>
</dbReference>
<dbReference type="Gene3D" id="1.20.80.10">
    <property type="match status" value="1"/>
</dbReference>
<reference evidence="6" key="3">
    <citation type="submission" date="2018-08" db="EMBL/GenBank/DDBJ databases">
        <authorList>
            <person name="Guldener U."/>
        </authorList>
    </citation>
    <scope>NUCLEOTIDE SEQUENCE</scope>
    <source>
        <strain evidence="6">UB2</strain>
    </source>
</reference>
<reference evidence="7" key="2">
    <citation type="submission" date="2016-04" db="EMBL/GenBank/DDBJ databases">
        <authorList>
            <person name="Guldener U."/>
            <person name="Guldener U."/>
        </authorList>
    </citation>
    <scope>NUCLEOTIDE SEQUENCE [LARGE SCALE GENOMIC DNA]</scope>
    <source>
        <strain evidence="7">UB2112</strain>
    </source>
</reference>
<dbReference type="FunFam" id="1.20.80.10:FF:000010">
    <property type="entry name" value="Acyl-CoA-binding domain-containing protein 5"/>
    <property type="match status" value="1"/>
</dbReference>
<feature type="domain" description="ACB" evidence="4">
    <location>
        <begin position="7"/>
        <end position="96"/>
    </location>
</feature>